<feature type="transmembrane region" description="Helical" evidence="1">
    <location>
        <begin position="123"/>
        <end position="142"/>
    </location>
</feature>
<feature type="transmembrane region" description="Helical" evidence="1">
    <location>
        <begin position="385"/>
        <end position="404"/>
    </location>
</feature>
<feature type="transmembrane region" description="Helical" evidence="1">
    <location>
        <begin position="179"/>
        <end position="202"/>
    </location>
</feature>
<feature type="transmembrane region" description="Helical" evidence="1">
    <location>
        <begin position="257"/>
        <end position="276"/>
    </location>
</feature>
<keyword evidence="1" id="KW-0472">Membrane</keyword>
<evidence type="ECO:0000256" key="1">
    <source>
        <dbReference type="SAM" id="Phobius"/>
    </source>
</evidence>
<reference evidence="2" key="1">
    <citation type="submission" date="2021-07" db="EMBL/GenBank/DDBJ databases">
        <title>Pseudohoeflea marina sp. nov. a polyhydroxyalcanoate-producing bacterium.</title>
        <authorList>
            <person name="Zheng W."/>
            <person name="Yu S."/>
            <person name="Huang Y."/>
        </authorList>
    </citation>
    <scope>NUCLEOTIDE SEQUENCE</scope>
    <source>
        <strain evidence="2">DP4N28-3</strain>
    </source>
</reference>
<feature type="transmembrane region" description="Helical" evidence="1">
    <location>
        <begin position="424"/>
        <end position="441"/>
    </location>
</feature>
<protein>
    <submittedName>
        <fullName evidence="2">Uncharacterized protein</fullName>
    </submittedName>
</protein>
<feature type="transmembrane region" description="Helical" evidence="1">
    <location>
        <begin position="154"/>
        <end position="173"/>
    </location>
</feature>
<name>A0ABS6WKS0_9HYPH</name>
<feature type="transmembrane region" description="Helical" evidence="1">
    <location>
        <begin position="67"/>
        <end position="96"/>
    </location>
</feature>
<sequence>MTSLDALQPTGPSSLNPLYWRQRWLDMDKNEKVLRWAQSLWGQGILHAAFIGLLLSLPVVRDKHFVLIAFALVLCAVFPARRMLLLTGVGAVYFLLRPLKQEHHYAFYDAVWGSFGTKVPADAGFVGFGLIFIVFAFAMITNQKSRRIGLIARHPVWFMLALATGLSAATIALPQAHPLFAASWISVGYLTGSFFFLGYILLDARAKSALPAYQQLGFLRPVWAAGSVPLKGPAFFRKFEAKNSVELAAARLKAVKLLVWAAILFGIGELLFEHMLFGTLNIPHLETAIPAIAAGAQETLAARWLILGVTFAAELVAFAVAIHVFVAVIRMAGFGIPRGMARPLSSRTMSEFWSRYLFYFKELLADFFFYPTFQRCFKKYPRLRLAFATFMAAFVGNVLFDLISDAPAFAINGFIDTVDNYYSYVIYAAALTAGLIWSQLFQKRTTTRDGWLRHDVVPRVQVILFFALLQVFDNHSGLVDIEDRISFFASLFGVS</sequence>
<evidence type="ECO:0000313" key="3">
    <source>
        <dbReference type="Proteomes" id="UP001430804"/>
    </source>
</evidence>
<comment type="caution">
    <text evidence="2">The sequence shown here is derived from an EMBL/GenBank/DDBJ whole genome shotgun (WGS) entry which is preliminary data.</text>
</comment>
<keyword evidence="3" id="KW-1185">Reference proteome</keyword>
<dbReference type="EMBL" id="JAHWQX010000001">
    <property type="protein sequence ID" value="MBW3096551.1"/>
    <property type="molecule type" value="Genomic_DNA"/>
</dbReference>
<gene>
    <name evidence="2" type="ORF">KY465_04605</name>
</gene>
<evidence type="ECO:0000313" key="2">
    <source>
        <dbReference type="EMBL" id="MBW3096551.1"/>
    </source>
</evidence>
<organism evidence="2 3">
    <name type="scientific">Pseudohoeflea coraliihabitans</name>
    <dbReference type="NCBI Taxonomy" id="2860393"/>
    <lineage>
        <taxon>Bacteria</taxon>
        <taxon>Pseudomonadati</taxon>
        <taxon>Pseudomonadota</taxon>
        <taxon>Alphaproteobacteria</taxon>
        <taxon>Hyphomicrobiales</taxon>
        <taxon>Rhizobiaceae</taxon>
        <taxon>Pseudohoeflea</taxon>
    </lineage>
</organism>
<accession>A0ABS6WKS0</accession>
<dbReference type="RefSeq" id="WP_219200284.1">
    <property type="nucleotide sequence ID" value="NZ_JAHWQX010000001.1"/>
</dbReference>
<feature type="transmembrane region" description="Helical" evidence="1">
    <location>
        <begin position="40"/>
        <end position="60"/>
    </location>
</feature>
<dbReference type="Proteomes" id="UP001430804">
    <property type="component" value="Unassembled WGS sequence"/>
</dbReference>
<proteinExistence type="predicted"/>
<feature type="transmembrane region" description="Helical" evidence="1">
    <location>
        <begin position="315"/>
        <end position="336"/>
    </location>
</feature>
<keyword evidence="1" id="KW-0812">Transmembrane</keyword>
<keyword evidence="1" id="KW-1133">Transmembrane helix</keyword>